<dbReference type="HOGENOM" id="CLU_035605_3_0_7"/>
<evidence type="ECO:0000256" key="4">
    <source>
        <dbReference type="ARBA" id="ARBA00022833"/>
    </source>
</evidence>
<evidence type="ECO:0000256" key="3">
    <source>
        <dbReference type="ARBA" id="ARBA00022801"/>
    </source>
</evidence>
<sequence length="310" mass="34569">MKRLEILNFKSPNRAPLKVEGFLFGEESKGPSIAIVGAMSGDHINQLYVASRLVDYLRQKEEEGKIIGKILVIPAVNTYALNMGETFWPLDKTDINMMFPGYAQGETTQRIAAKLFQSLQGFDYGIILEGRRDQGMCLPYVKIIKSGYEDIESARDLGMRFIHYRPYSPIETVMLQYNWQLWETKALSIVFGKNGAINNTTSSEVHEALVRLMTKRGMLDLPMFEGYSSNIIQPEYITVLKASRAGIFDSVVSCGATVEKGDILGRITDALSGEKLEKIVAPIGGVLTCQYASPLIFQNSIAFRIASVEK</sequence>
<dbReference type="Proteomes" id="UP000008721">
    <property type="component" value="Chromosome"/>
</dbReference>
<dbReference type="GO" id="GO:0046872">
    <property type="term" value="F:metal ion binding"/>
    <property type="evidence" value="ECO:0007669"/>
    <property type="project" value="UniProtKB-KW"/>
</dbReference>
<keyword evidence="2" id="KW-0479">Metal-binding</keyword>
<feature type="domain" description="Succinylglutamate desuccinylase/Aspartoacylase catalytic" evidence="5">
    <location>
        <begin position="30"/>
        <end position="124"/>
    </location>
</feature>
<dbReference type="eggNOG" id="COG3608">
    <property type="taxonomic scope" value="Bacteria"/>
</dbReference>
<dbReference type="Gene3D" id="3.40.630.10">
    <property type="entry name" value="Zn peptidases"/>
    <property type="match status" value="1"/>
</dbReference>
<dbReference type="Pfam" id="PF24827">
    <property type="entry name" value="AstE_AspA_cat"/>
    <property type="match status" value="1"/>
</dbReference>
<name>E4U110_SULKY</name>
<dbReference type="PANTHER" id="PTHR37326:SF1">
    <property type="entry name" value="BLL3975 PROTEIN"/>
    <property type="match status" value="1"/>
</dbReference>
<dbReference type="EMBL" id="CP002355">
    <property type="protein sequence ID" value="ADR34412.1"/>
    <property type="molecule type" value="Genomic_DNA"/>
</dbReference>
<comment type="cofactor">
    <cofactor evidence="1">
        <name>Zn(2+)</name>
        <dbReference type="ChEBI" id="CHEBI:29105"/>
    </cofactor>
</comment>
<dbReference type="STRING" id="709032.Sulku_1751"/>
<dbReference type="CDD" id="cd06253">
    <property type="entry name" value="M14_ASTE_ASPA-like"/>
    <property type="match status" value="1"/>
</dbReference>
<dbReference type="OrthoDB" id="9782876at2"/>
<keyword evidence="7" id="KW-1185">Reference proteome</keyword>
<dbReference type="AlphaFoldDB" id="E4U110"/>
<dbReference type="PANTHER" id="PTHR37326">
    <property type="entry name" value="BLL3975 PROTEIN"/>
    <property type="match status" value="1"/>
</dbReference>
<evidence type="ECO:0000256" key="2">
    <source>
        <dbReference type="ARBA" id="ARBA00022723"/>
    </source>
</evidence>
<evidence type="ECO:0000259" key="5">
    <source>
        <dbReference type="Pfam" id="PF24827"/>
    </source>
</evidence>
<organism evidence="6 7">
    <name type="scientific">Sulfuricurvum kujiense (strain ATCC BAA-921 / DSM 16994 / JCM 11577 / YK-1)</name>
    <dbReference type="NCBI Taxonomy" id="709032"/>
    <lineage>
        <taxon>Bacteria</taxon>
        <taxon>Pseudomonadati</taxon>
        <taxon>Campylobacterota</taxon>
        <taxon>Epsilonproteobacteria</taxon>
        <taxon>Campylobacterales</taxon>
        <taxon>Sulfurimonadaceae</taxon>
        <taxon>Sulfuricurvum</taxon>
    </lineage>
</organism>
<dbReference type="InterPro" id="IPR053138">
    <property type="entry name" value="N-alpha-Ac-DABA_deacetylase"/>
</dbReference>
<evidence type="ECO:0000313" key="6">
    <source>
        <dbReference type="EMBL" id="ADR34412.1"/>
    </source>
</evidence>
<dbReference type="GO" id="GO:0016788">
    <property type="term" value="F:hydrolase activity, acting on ester bonds"/>
    <property type="evidence" value="ECO:0007669"/>
    <property type="project" value="InterPro"/>
</dbReference>
<reference evidence="6 7" key="1">
    <citation type="journal article" date="2012" name="Stand. Genomic Sci.">
        <title>Complete genome sequence of the sulfur compounds oxidizing chemolithoautotroph Sulfuricurvum kujiense type strain (YK-1(T)).</title>
        <authorList>
            <person name="Han C."/>
            <person name="Kotsyurbenko O."/>
            <person name="Chertkov O."/>
            <person name="Held B."/>
            <person name="Lapidus A."/>
            <person name="Nolan M."/>
            <person name="Lucas S."/>
            <person name="Hammon N."/>
            <person name="Deshpande S."/>
            <person name="Cheng J.F."/>
            <person name="Tapia R."/>
            <person name="Goodwin L.A."/>
            <person name="Pitluck S."/>
            <person name="Liolios K."/>
            <person name="Pagani I."/>
            <person name="Ivanova N."/>
            <person name="Mavromatis K."/>
            <person name="Mikhailova N."/>
            <person name="Pati A."/>
            <person name="Chen A."/>
            <person name="Palaniappan K."/>
            <person name="Land M."/>
            <person name="Hauser L."/>
            <person name="Chang Y.J."/>
            <person name="Jeffries C.D."/>
            <person name="Brambilla E.M."/>
            <person name="Rohde M."/>
            <person name="Spring S."/>
            <person name="Sikorski J."/>
            <person name="Goker M."/>
            <person name="Woyke T."/>
            <person name="Bristow J."/>
            <person name="Eisen J.A."/>
            <person name="Markowitz V."/>
            <person name="Hugenholtz P."/>
            <person name="Kyrpides N.C."/>
            <person name="Klenk H.P."/>
            <person name="Detter J.C."/>
        </authorList>
    </citation>
    <scope>NUCLEOTIDE SEQUENCE [LARGE SCALE GENOMIC DNA]</scope>
    <source>
        <strain evidence="7">ATCC BAA-921 / DSM 16994 / JCM 11577 / YK-1</strain>
    </source>
</reference>
<protein>
    <submittedName>
        <fullName evidence="6">Succinylglutamate desuccinylase/aspartoacylase</fullName>
    </submittedName>
</protein>
<accession>E4U110</accession>
<proteinExistence type="predicted"/>
<dbReference type="SUPFAM" id="SSF53187">
    <property type="entry name" value="Zn-dependent exopeptidases"/>
    <property type="match status" value="1"/>
</dbReference>
<keyword evidence="3" id="KW-0378">Hydrolase</keyword>
<keyword evidence="4" id="KW-0862">Zinc</keyword>
<evidence type="ECO:0000313" key="7">
    <source>
        <dbReference type="Proteomes" id="UP000008721"/>
    </source>
</evidence>
<dbReference type="RefSeq" id="WP_013460609.1">
    <property type="nucleotide sequence ID" value="NC_014762.1"/>
</dbReference>
<dbReference type="KEGG" id="sku:Sulku_1751"/>
<gene>
    <name evidence="6" type="ordered locus">Sulku_1751</name>
</gene>
<evidence type="ECO:0000256" key="1">
    <source>
        <dbReference type="ARBA" id="ARBA00001947"/>
    </source>
</evidence>
<dbReference type="InterPro" id="IPR055438">
    <property type="entry name" value="AstE_AspA_cat"/>
</dbReference>